<dbReference type="EMBL" id="FNHS01000023">
    <property type="protein sequence ID" value="SDO44352.1"/>
    <property type="molecule type" value="Genomic_DNA"/>
</dbReference>
<accession>A0A1H0JLB1</accession>
<evidence type="ECO:0000313" key="2">
    <source>
        <dbReference type="EMBL" id="SDO44352.1"/>
    </source>
</evidence>
<organism evidence="2 3">
    <name type="scientific">Methylobacterium phyllostachyos</name>
    <dbReference type="NCBI Taxonomy" id="582672"/>
    <lineage>
        <taxon>Bacteria</taxon>
        <taxon>Pseudomonadati</taxon>
        <taxon>Pseudomonadota</taxon>
        <taxon>Alphaproteobacteria</taxon>
        <taxon>Hyphomicrobiales</taxon>
        <taxon>Methylobacteriaceae</taxon>
        <taxon>Methylobacterium</taxon>
    </lineage>
</organism>
<name>A0A1H0JLB1_9HYPH</name>
<feature type="chain" id="PRO_5011490109" description="YARHG domain-containing protein" evidence="1">
    <location>
        <begin position="34"/>
        <end position="109"/>
    </location>
</feature>
<sequence>MMHLDSRASCAHFGRMRYALAVVIFTTATMAQAAVSPSTPNLQRSWGEANGACQGSTDPEGFETKIACQKRDFIAGRLVERGFCYGLKSQSTAQYRWHRCTQNSMRGDD</sequence>
<dbReference type="AlphaFoldDB" id="A0A1H0JLB1"/>
<dbReference type="STRING" id="582672.SAMN05216360_1234"/>
<reference evidence="3" key="1">
    <citation type="submission" date="2016-10" db="EMBL/GenBank/DDBJ databases">
        <authorList>
            <person name="Varghese N."/>
            <person name="Submissions S."/>
        </authorList>
    </citation>
    <scope>NUCLEOTIDE SEQUENCE [LARGE SCALE GENOMIC DNA]</scope>
    <source>
        <strain evidence="3">BL47</strain>
    </source>
</reference>
<protein>
    <recommendedName>
        <fullName evidence="4">YARHG domain-containing protein</fullName>
    </recommendedName>
</protein>
<keyword evidence="1" id="KW-0732">Signal</keyword>
<keyword evidence="3" id="KW-1185">Reference proteome</keyword>
<feature type="signal peptide" evidence="1">
    <location>
        <begin position="1"/>
        <end position="33"/>
    </location>
</feature>
<evidence type="ECO:0000256" key="1">
    <source>
        <dbReference type="SAM" id="SignalP"/>
    </source>
</evidence>
<evidence type="ECO:0008006" key="4">
    <source>
        <dbReference type="Google" id="ProtNLM"/>
    </source>
</evidence>
<gene>
    <name evidence="2" type="ORF">SAMN05216360_1234</name>
</gene>
<evidence type="ECO:0000313" key="3">
    <source>
        <dbReference type="Proteomes" id="UP000198704"/>
    </source>
</evidence>
<proteinExistence type="predicted"/>
<dbReference type="Proteomes" id="UP000198704">
    <property type="component" value="Unassembled WGS sequence"/>
</dbReference>